<protein>
    <submittedName>
        <fullName evidence="1 3">Uncharacterized protein</fullName>
    </submittedName>
</protein>
<evidence type="ECO:0000313" key="2">
    <source>
        <dbReference type="Proteomes" id="UP000271098"/>
    </source>
</evidence>
<organism evidence="3">
    <name type="scientific">Gongylonema pulchrum</name>
    <dbReference type="NCBI Taxonomy" id="637853"/>
    <lineage>
        <taxon>Eukaryota</taxon>
        <taxon>Metazoa</taxon>
        <taxon>Ecdysozoa</taxon>
        <taxon>Nematoda</taxon>
        <taxon>Chromadorea</taxon>
        <taxon>Rhabditida</taxon>
        <taxon>Spirurina</taxon>
        <taxon>Spiruromorpha</taxon>
        <taxon>Spiruroidea</taxon>
        <taxon>Gongylonematidae</taxon>
        <taxon>Gongylonema</taxon>
    </lineage>
</organism>
<evidence type="ECO:0000313" key="3">
    <source>
        <dbReference type="WBParaSite" id="GPUH_0000719101-mRNA-1"/>
    </source>
</evidence>
<accession>A0A183DEP1</accession>
<keyword evidence="2" id="KW-1185">Reference proteome</keyword>
<dbReference type="AlphaFoldDB" id="A0A183DEP1"/>
<dbReference type="EMBL" id="UYRT01018190">
    <property type="protein sequence ID" value="VDK57512.1"/>
    <property type="molecule type" value="Genomic_DNA"/>
</dbReference>
<reference evidence="3" key="1">
    <citation type="submission" date="2016-06" db="UniProtKB">
        <authorList>
            <consortium name="WormBaseParasite"/>
        </authorList>
    </citation>
    <scope>IDENTIFICATION</scope>
</reference>
<reference evidence="1 2" key="2">
    <citation type="submission" date="2018-11" db="EMBL/GenBank/DDBJ databases">
        <authorList>
            <consortium name="Pathogen Informatics"/>
        </authorList>
    </citation>
    <scope>NUCLEOTIDE SEQUENCE [LARGE SCALE GENOMIC DNA]</scope>
</reference>
<dbReference type="WBParaSite" id="GPUH_0000719101-mRNA-1">
    <property type="protein sequence ID" value="GPUH_0000719101-mRNA-1"/>
    <property type="gene ID" value="GPUH_0000719101"/>
</dbReference>
<evidence type="ECO:0000313" key="1">
    <source>
        <dbReference type="EMBL" id="VDK57512.1"/>
    </source>
</evidence>
<gene>
    <name evidence="1" type="ORF">GPUH_LOCUS7185</name>
</gene>
<dbReference type="Proteomes" id="UP000271098">
    <property type="component" value="Unassembled WGS sequence"/>
</dbReference>
<name>A0A183DEP1_9BILA</name>
<proteinExistence type="predicted"/>
<sequence length="79" mass="9021">MRSCECEDVRDMAGLKRFLEERVVAQALSDLWVCIQAFTGYAMLLDITRLQKSGVLNLSISFRWSFKLPNFTAPHGIQP</sequence>